<sequence>MRYTLSIVVVTISVHMRSALFGTPATKQITAAILCGSYWNRCVSKPGVLIMASKIFSNFFQRGIRNFGPSFTGLRSALSSELRAVAYGPTGSSEKKLCSSRYRLILPLLNLASSVHGCFSTVRQKLYQKLIFKSKVLPRPVISIGNITWGGNGRDVEEAQTSSALKC</sequence>
<keyword evidence="8" id="KW-0067">ATP-binding</keyword>
<keyword evidence="4" id="KW-0441">Lipid A biosynthesis</keyword>
<dbReference type="GO" id="GO:0009029">
    <property type="term" value="F:lipid-A 4'-kinase activity"/>
    <property type="evidence" value="ECO:0007669"/>
    <property type="project" value="UniProtKB-EC"/>
</dbReference>
<accession>A0A061SI05</accession>
<dbReference type="EMBL" id="GBEZ01000079">
    <property type="protein sequence ID" value="JAC84777.1"/>
    <property type="molecule type" value="Transcribed_RNA"/>
</dbReference>
<dbReference type="EC" id="2.7.1.130" evidence="2"/>
<dbReference type="AlphaFoldDB" id="A0A061SI05"/>
<dbReference type="PANTHER" id="PTHR42724:SF1">
    <property type="entry name" value="TETRAACYLDISACCHARIDE 4'-KINASE, MITOCHONDRIAL-RELATED"/>
    <property type="match status" value="1"/>
</dbReference>
<dbReference type="PANTHER" id="PTHR42724">
    <property type="entry name" value="TETRAACYLDISACCHARIDE 4'-KINASE"/>
    <property type="match status" value="1"/>
</dbReference>
<dbReference type="Pfam" id="PF02606">
    <property type="entry name" value="LpxK"/>
    <property type="match status" value="1"/>
</dbReference>
<dbReference type="GO" id="GO:0005524">
    <property type="term" value="F:ATP binding"/>
    <property type="evidence" value="ECO:0007669"/>
    <property type="project" value="UniProtKB-KW"/>
</dbReference>
<evidence type="ECO:0000256" key="1">
    <source>
        <dbReference type="ARBA" id="ARBA00004870"/>
    </source>
</evidence>
<evidence type="ECO:0000256" key="5">
    <source>
        <dbReference type="ARBA" id="ARBA00022679"/>
    </source>
</evidence>
<dbReference type="InterPro" id="IPR003758">
    <property type="entry name" value="LpxK"/>
</dbReference>
<evidence type="ECO:0000256" key="3">
    <source>
        <dbReference type="ARBA" id="ARBA00022516"/>
    </source>
</evidence>
<comment type="pathway">
    <text evidence="1">Glycolipid biosynthesis; lipid IV(A) biosynthesis; lipid IV(A) from (3R)-3-hydroxytetradecanoyl-[acyl-carrier-protein] and UDP-N-acetyl-alpha-D-glucosamine: step 6/6.</text>
</comment>
<protein>
    <recommendedName>
        <fullName evidence="2">tetraacyldisaccharide 4'-kinase</fullName>
        <ecNumber evidence="2">2.7.1.130</ecNumber>
    </recommendedName>
</protein>
<dbReference type="GO" id="GO:0009245">
    <property type="term" value="P:lipid A biosynthetic process"/>
    <property type="evidence" value="ECO:0007669"/>
    <property type="project" value="UniProtKB-KW"/>
</dbReference>
<keyword evidence="9" id="KW-0443">Lipid metabolism</keyword>
<keyword evidence="6" id="KW-0547">Nucleotide-binding</keyword>
<dbReference type="GO" id="GO:0016020">
    <property type="term" value="C:membrane"/>
    <property type="evidence" value="ECO:0007669"/>
    <property type="project" value="GOC"/>
</dbReference>
<reference evidence="10" key="1">
    <citation type="submission" date="2014-05" db="EMBL/GenBank/DDBJ databases">
        <title>The transcriptome of the halophilic microalga Tetraselmis sp. GSL018 isolated from the Great Salt Lake, Utah.</title>
        <authorList>
            <person name="Jinkerson R.E."/>
            <person name="D'Adamo S."/>
            <person name="Posewitz M.C."/>
        </authorList>
    </citation>
    <scope>NUCLEOTIDE SEQUENCE</scope>
    <source>
        <strain evidence="10">GSL018</strain>
    </source>
</reference>
<evidence type="ECO:0000256" key="6">
    <source>
        <dbReference type="ARBA" id="ARBA00022741"/>
    </source>
</evidence>
<name>A0A061SI05_9CHLO</name>
<evidence type="ECO:0000256" key="4">
    <source>
        <dbReference type="ARBA" id="ARBA00022556"/>
    </source>
</evidence>
<keyword evidence="3" id="KW-0444">Lipid biosynthesis</keyword>
<evidence type="ECO:0000256" key="7">
    <source>
        <dbReference type="ARBA" id="ARBA00022777"/>
    </source>
</evidence>
<evidence type="ECO:0000256" key="9">
    <source>
        <dbReference type="ARBA" id="ARBA00023098"/>
    </source>
</evidence>
<evidence type="ECO:0000313" key="10">
    <source>
        <dbReference type="EMBL" id="JAC84777.1"/>
    </source>
</evidence>
<evidence type="ECO:0000256" key="8">
    <source>
        <dbReference type="ARBA" id="ARBA00022840"/>
    </source>
</evidence>
<proteinExistence type="predicted"/>
<dbReference type="UniPathway" id="UPA00359">
    <property type="reaction ID" value="UER00482"/>
</dbReference>
<gene>
    <name evidence="10" type="ORF">TSPGSL018_169</name>
</gene>
<keyword evidence="5" id="KW-0808">Transferase</keyword>
<keyword evidence="7" id="KW-0418">Kinase</keyword>
<organism evidence="10">
    <name type="scientific">Tetraselmis sp. GSL018</name>
    <dbReference type="NCBI Taxonomy" id="582737"/>
    <lineage>
        <taxon>Eukaryota</taxon>
        <taxon>Viridiplantae</taxon>
        <taxon>Chlorophyta</taxon>
        <taxon>core chlorophytes</taxon>
        <taxon>Chlorodendrophyceae</taxon>
        <taxon>Chlorodendrales</taxon>
        <taxon>Chlorodendraceae</taxon>
        <taxon>Tetraselmis</taxon>
    </lineage>
</organism>
<evidence type="ECO:0000256" key="2">
    <source>
        <dbReference type="ARBA" id="ARBA00012071"/>
    </source>
</evidence>